<sequence>MADSRPLSRASIEAAYALIQPRVHTTPVLTSRTLNNIASTPQSAESLAGSPFEGRPPARPKINLFFKCENFQKIGAFKARGAFHAVLRLCESLGIDAVRARGVVTHSSGNHAQALALAAHSLNIPAYIVMPRISTPAKIAGTKAYGAKVIFSGSTSSEREEVVRQVVADTNAILVPPYDHPDIVLGQGTVGLELERQVRDMVRDNPDLSVHSNRMGQLDAVITPLGGGGLNSGLATWFASEDSSSMKKTLVFGAEPSFEGADDCRRSLASGTRITAVSTLTIADGLRTPVGDVPWSVISNPDKVRAVYSVTEDQIKDAMRLVLERMKIVIEPSAAVGLAVVLFNEEFRELAEKEGGVDGWDMGVVFSGGNTSIEAITKLFGN</sequence>
<name>A0ACB8UTC8_9EURO</name>
<proteinExistence type="predicted"/>
<reference evidence="1" key="1">
    <citation type="journal article" date="2022" name="bioRxiv">
        <title>Population genetic analysis of Ophidiomyces ophidiicola, the causative agent of snake fungal disease, indicates recent introductions to the USA.</title>
        <authorList>
            <person name="Ladner J.T."/>
            <person name="Palmer J.M."/>
            <person name="Ettinger C.L."/>
            <person name="Stajich J.E."/>
            <person name="Farrell T.M."/>
            <person name="Glorioso B.M."/>
            <person name="Lawson B."/>
            <person name="Price S.J."/>
            <person name="Stengle A.G."/>
            <person name="Grear D.A."/>
            <person name="Lorch J.M."/>
        </authorList>
    </citation>
    <scope>NUCLEOTIDE SEQUENCE</scope>
    <source>
        <strain evidence="1">NWHC 24266-5</strain>
    </source>
</reference>
<dbReference type="EMBL" id="JALBCA010000068">
    <property type="protein sequence ID" value="KAI2384740.1"/>
    <property type="molecule type" value="Genomic_DNA"/>
</dbReference>
<organism evidence="1">
    <name type="scientific">Ophidiomyces ophidiicola</name>
    <dbReference type="NCBI Taxonomy" id="1387563"/>
    <lineage>
        <taxon>Eukaryota</taxon>
        <taxon>Fungi</taxon>
        <taxon>Dikarya</taxon>
        <taxon>Ascomycota</taxon>
        <taxon>Pezizomycotina</taxon>
        <taxon>Eurotiomycetes</taxon>
        <taxon>Eurotiomycetidae</taxon>
        <taxon>Onygenales</taxon>
        <taxon>Onygenaceae</taxon>
        <taxon>Ophidiomyces</taxon>
    </lineage>
</organism>
<accession>A0ACB8UTC8</accession>
<protein>
    <submittedName>
        <fullName evidence="1">Uncharacterized protein</fullName>
    </submittedName>
</protein>
<gene>
    <name evidence="1" type="ORF">LOY88_004485</name>
</gene>
<comment type="caution">
    <text evidence="1">The sequence shown here is derived from an EMBL/GenBank/DDBJ whole genome shotgun (WGS) entry which is preliminary data.</text>
</comment>
<evidence type="ECO:0000313" key="1">
    <source>
        <dbReference type="EMBL" id="KAI2384740.1"/>
    </source>
</evidence>